<dbReference type="STRING" id="561176.SAMN04488561_3549"/>
<accession>A0A1H5MYL1</accession>
<name>A0A1H5MYL1_9ACTN</name>
<dbReference type="AlphaFoldDB" id="A0A1H5MYL1"/>
<reference evidence="3" key="1">
    <citation type="submission" date="2016-10" db="EMBL/GenBank/DDBJ databases">
        <authorList>
            <person name="Varghese N."/>
            <person name="Submissions S."/>
        </authorList>
    </citation>
    <scope>NUCLEOTIDE SEQUENCE [LARGE SCALE GENOMIC DNA]</scope>
    <source>
        <strain evidence="3">DSM 45237</strain>
    </source>
</reference>
<dbReference type="Pfam" id="PF09250">
    <property type="entry name" value="Prim-Pol"/>
    <property type="match status" value="1"/>
</dbReference>
<organism evidence="2 3">
    <name type="scientific">Jiangella alba</name>
    <dbReference type="NCBI Taxonomy" id="561176"/>
    <lineage>
        <taxon>Bacteria</taxon>
        <taxon>Bacillati</taxon>
        <taxon>Actinomycetota</taxon>
        <taxon>Actinomycetes</taxon>
        <taxon>Jiangellales</taxon>
        <taxon>Jiangellaceae</taxon>
        <taxon>Jiangella</taxon>
    </lineage>
</organism>
<evidence type="ECO:0000259" key="1">
    <source>
        <dbReference type="SMART" id="SM00943"/>
    </source>
</evidence>
<dbReference type="SMART" id="SM00943">
    <property type="entry name" value="Prim-Pol"/>
    <property type="match status" value="1"/>
</dbReference>
<evidence type="ECO:0000313" key="2">
    <source>
        <dbReference type="EMBL" id="SEE94414.1"/>
    </source>
</evidence>
<dbReference type="SUPFAM" id="SSF56747">
    <property type="entry name" value="Prim-pol domain"/>
    <property type="match status" value="1"/>
</dbReference>
<dbReference type="Gene3D" id="3.30.720.160">
    <property type="entry name" value="Bifunctional DNA primase/polymerase, N-terminal"/>
    <property type="match status" value="1"/>
</dbReference>
<protein>
    <submittedName>
        <fullName evidence="2">Bifunctional DNA primase/polymerase, N-terminal</fullName>
    </submittedName>
</protein>
<dbReference type="InterPro" id="IPR015330">
    <property type="entry name" value="DNA_primase/pol_bifunc_N"/>
</dbReference>
<dbReference type="RefSeq" id="WP_069114075.1">
    <property type="nucleotide sequence ID" value="NZ_FNUC01000003.1"/>
</dbReference>
<feature type="domain" description="DNA primase/polymerase bifunctional N-terminal" evidence="1">
    <location>
        <begin position="10"/>
        <end position="178"/>
    </location>
</feature>
<dbReference type="EMBL" id="FNUC01000003">
    <property type="protein sequence ID" value="SEE94414.1"/>
    <property type="molecule type" value="Genomic_DNA"/>
</dbReference>
<gene>
    <name evidence="2" type="ORF">SAMN04488561_3549</name>
</gene>
<keyword evidence="3" id="KW-1185">Reference proteome</keyword>
<dbReference type="CDD" id="cd04859">
    <property type="entry name" value="Prim_Pol"/>
    <property type="match status" value="1"/>
</dbReference>
<proteinExistence type="predicted"/>
<dbReference type="Proteomes" id="UP000181980">
    <property type="component" value="Unassembled WGS sequence"/>
</dbReference>
<sequence>MSDNPFLDAALAAADRGWRVFPIEPGGKSPAFKRWQQLATTDHDRLRSWWRAADRWNVGIATGESSLLVVDLDPAHGATAPDRFMGAQHGSDVLAMLAADAGAAPPAETYTVATPSGGLHLYFRAPGGGAHRSTIGTLGWRIDTRGRGAAVVAAGSMNVAGSYRLIRDQPVAEPPGWLVKALTPPPPPRPGPPLRLSADRAGRYVQAIVTNVTAEVKAALPGHRHDTVLRAACTFGRLVGGGELAVDEARQALLHAAAGHVGVAGWTAEESARTIDDGLAYGMRLPRSISGSVGAAVPAAQDGVDR</sequence>
<dbReference type="OrthoDB" id="3218228at2"/>
<evidence type="ECO:0000313" key="3">
    <source>
        <dbReference type="Proteomes" id="UP000181980"/>
    </source>
</evidence>